<gene>
    <name evidence="28" type="ORF">OXD698_LOCUS7866</name>
</gene>
<feature type="binding site" evidence="19">
    <location>
        <position position="899"/>
    </location>
    <ligand>
        <name>methylcob(III)alamin</name>
        <dbReference type="ChEBI" id="CHEBI:28115"/>
    </ligand>
</feature>
<organism evidence="28 29">
    <name type="scientific">Adineta steineri</name>
    <dbReference type="NCBI Taxonomy" id="433720"/>
    <lineage>
        <taxon>Eukaryota</taxon>
        <taxon>Metazoa</taxon>
        <taxon>Spiralia</taxon>
        <taxon>Gnathifera</taxon>
        <taxon>Rotifera</taxon>
        <taxon>Eurotatoria</taxon>
        <taxon>Bdelloidea</taxon>
        <taxon>Adinetida</taxon>
        <taxon>Adinetidae</taxon>
        <taxon>Adineta</taxon>
    </lineage>
</organism>
<evidence type="ECO:0000259" key="24">
    <source>
        <dbReference type="PROSITE" id="PS50972"/>
    </source>
</evidence>
<evidence type="ECO:0000259" key="25">
    <source>
        <dbReference type="PROSITE" id="PS50974"/>
    </source>
</evidence>
<dbReference type="InterPro" id="IPR006158">
    <property type="entry name" value="Cobalamin-bd"/>
</dbReference>
<dbReference type="SUPFAM" id="SSF52242">
    <property type="entry name" value="Cobalamin (vitamin B12)-binding domain"/>
    <property type="match status" value="1"/>
</dbReference>
<dbReference type="PROSITE" id="PS50970">
    <property type="entry name" value="HCY"/>
    <property type="match status" value="1"/>
</dbReference>
<dbReference type="Gene3D" id="3.10.196.10">
    <property type="entry name" value="Vitamin B12-dependent methionine synthase, activation domain"/>
    <property type="match status" value="1"/>
</dbReference>
<evidence type="ECO:0000256" key="18">
    <source>
        <dbReference type="PIRSR" id="PIRSR000381-1"/>
    </source>
</evidence>
<proteinExistence type="inferred from homology"/>
<comment type="similarity">
    <text evidence="4">Belongs to the vitamin-B12 dependent methionine synthase family.</text>
</comment>
<evidence type="ECO:0000256" key="20">
    <source>
        <dbReference type="PROSITE-ProRule" id="PRU00333"/>
    </source>
</evidence>
<evidence type="ECO:0000256" key="13">
    <source>
        <dbReference type="ARBA" id="ARBA00022833"/>
    </source>
</evidence>
<feature type="transmembrane region" description="Helical" evidence="22">
    <location>
        <begin position="1277"/>
        <end position="1298"/>
    </location>
</feature>
<dbReference type="SUPFAM" id="SSF82282">
    <property type="entry name" value="Homocysteine S-methyltransferase"/>
    <property type="match status" value="1"/>
</dbReference>
<dbReference type="PROSITE" id="PS50974">
    <property type="entry name" value="ADOMET_ACTIVATION"/>
    <property type="match status" value="1"/>
</dbReference>
<dbReference type="Pfam" id="PF06396">
    <property type="entry name" value="AGTRAP"/>
    <property type="match status" value="1"/>
</dbReference>
<dbReference type="InterPro" id="IPR050554">
    <property type="entry name" value="Met_Synthase/Corrinoid"/>
</dbReference>
<evidence type="ECO:0000256" key="16">
    <source>
        <dbReference type="ARBA" id="ARBA00030163"/>
    </source>
</evidence>
<dbReference type="InterPro" id="IPR003759">
    <property type="entry name" value="Cbl-bd_cap"/>
</dbReference>
<evidence type="ECO:0000256" key="14">
    <source>
        <dbReference type="ARBA" id="ARBA00023167"/>
    </source>
</evidence>
<dbReference type="FunFam" id="1.10.1240.10:FF:000001">
    <property type="entry name" value="Methionine synthase"/>
    <property type="match status" value="1"/>
</dbReference>
<keyword evidence="8 18" id="KW-0846">Cobalamin</keyword>
<dbReference type="InterPro" id="IPR004223">
    <property type="entry name" value="VitB12-dep_Met_synth_activ_dom"/>
</dbReference>
<feature type="transmembrane region" description="Helical" evidence="22">
    <location>
        <begin position="1342"/>
        <end position="1365"/>
    </location>
</feature>
<keyword evidence="22" id="KW-0812">Transmembrane</keyword>
<dbReference type="InterPro" id="IPR011005">
    <property type="entry name" value="Dihydropteroate_synth-like_sf"/>
</dbReference>
<dbReference type="InterPro" id="IPR036594">
    <property type="entry name" value="Meth_synthase_dom"/>
</dbReference>
<evidence type="ECO:0000256" key="15">
    <source>
        <dbReference type="ARBA" id="ARBA00023285"/>
    </source>
</evidence>
<dbReference type="PROSITE" id="PS51332">
    <property type="entry name" value="B12_BINDING"/>
    <property type="match status" value="1"/>
</dbReference>
<feature type="binding site" evidence="19">
    <location>
        <begin position="794"/>
        <end position="798"/>
    </location>
    <ligand>
        <name>methylcob(III)alamin</name>
        <dbReference type="ChEBI" id="CHEBI:28115"/>
    </ligand>
</feature>
<evidence type="ECO:0000259" key="23">
    <source>
        <dbReference type="PROSITE" id="PS50970"/>
    </source>
</evidence>
<feature type="binding site" evidence="18 20">
    <location>
        <position position="265"/>
    </location>
    <ligand>
        <name>Zn(2+)</name>
        <dbReference type="ChEBI" id="CHEBI:29105"/>
    </ligand>
</feature>
<dbReference type="GO" id="GO:0005829">
    <property type="term" value="C:cytosol"/>
    <property type="evidence" value="ECO:0007669"/>
    <property type="project" value="TreeGrafter"/>
</dbReference>
<keyword evidence="12" id="KW-0677">Repeat</keyword>
<dbReference type="Pfam" id="PF02310">
    <property type="entry name" value="B12-binding"/>
    <property type="match status" value="1"/>
</dbReference>
<keyword evidence="22" id="KW-1133">Transmembrane helix</keyword>
<dbReference type="GO" id="GO:0031419">
    <property type="term" value="F:cobalamin binding"/>
    <property type="evidence" value="ECO:0007669"/>
    <property type="project" value="UniProtKB-KW"/>
</dbReference>
<evidence type="ECO:0000256" key="2">
    <source>
        <dbReference type="ARBA" id="ARBA00001956"/>
    </source>
</evidence>
<keyword evidence="6 21" id="KW-0489">Methyltransferase</keyword>
<feature type="domain" description="Pterin-binding" evidence="24">
    <location>
        <begin position="376"/>
        <end position="637"/>
    </location>
</feature>
<feature type="transmembrane region" description="Helical" evidence="22">
    <location>
        <begin position="1310"/>
        <end position="1330"/>
    </location>
</feature>
<dbReference type="InterPro" id="IPR037010">
    <property type="entry name" value="VitB12-dep_Met_synth_activ_sf"/>
</dbReference>
<dbReference type="PANTHER" id="PTHR45833">
    <property type="entry name" value="METHIONINE SYNTHASE"/>
    <property type="match status" value="1"/>
</dbReference>
<feature type="binding site" evidence="19">
    <location>
        <position position="717"/>
    </location>
    <ligand>
        <name>methylcob(III)alamin</name>
        <dbReference type="ChEBI" id="CHEBI:28115"/>
    </ligand>
</feature>
<dbReference type="GO" id="GO:0008705">
    <property type="term" value="F:methionine synthase activity"/>
    <property type="evidence" value="ECO:0007669"/>
    <property type="project" value="UniProtKB-EC"/>
</dbReference>
<evidence type="ECO:0000256" key="12">
    <source>
        <dbReference type="ARBA" id="ARBA00022737"/>
    </source>
</evidence>
<keyword evidence="9 21" id="KW-0808">Transferase</keyword>
<evidence type="ECO:0000259" key="27">
    <source>
        <dbReference type="PROSITE" id="PS51337"/>
    </source>
</evidence>
<evidence type="ECO:0000256" key="6">
    <source>
        <dbReference type="ARBA" id="ARBA00022603"/>
    </source>
</evidence>
<dbReference type="UniPathway" id="UPA00051">
    <property type="reaction ID" value="UER00081"/>
</dbReference>
<feature type="binding site" evidence="18 20">
    <location>
        <position position="328"/>
    </location>
    <ligand>
        <name>Zn(2+)</name>
        <dbReference type="ChEBI" id="CHEBI:29105"/>
    </ligand>
</feature>
<feature type="binding site" evidence="19">
    <location>
        <position position="1176"/>
    </location>
    <ligand>
        <name>S-adenosyl-L-methionine</name>
        <dbReference type="ChEBI" id="CHEBI:59789"/>
    </ligand>
</feature>
<dbReference type="InterPro" id="IPR036589">
    <property type="entry name" value="HCY_dom_sf"/>
</dbReference>
<feature type="non-terminal residue" evidence="28">
    <location>
        <position position="1"/>
    </location>
</feature>
<evidence type="ECO:0000256" key="11">
    <source>
        <dbReference type="ARBA" id="ARBA00022723"/>
    </source>
</evidence>
<keyword evidence="10 19" id="KW-0949">S-adenosyl-L-methionine</keyword>
<evidence type="ECO:0000256" key="19">
    <source>
        <dbReference type="PIRSR" id="PIRSR000381-2"/>
    </source>
</evidence>
<evidence type="ECO:0000259" key="26">
    <source>
        <dbReference type="PROSITE" id="PS51332"/>
    </source>
</evidence>
<dbReference type="Pfam" id="PF00809">
    <property type="entry name" value="Pterin_bind"/>
    <property type="match status" value="1"/>
</dbReference>
<comment type="cofactor">
    <cofactor evidence="1 20">
        <name>Zn(2+)</name>
        <dbReference type="ChEBI" id="CHEBI:29105"/>
    </cofactor>
</comment>
<feature type="binding site" evidence="19">
    <location>
        <begin position="1231"/>
        <end position="1232"/>
    </location>
    <ligand>
        <name>S-adenosyl-L-methionine</name>
        <dbReference type="ChEBI" id="CHEBI:59789"/>
    </ligand>
</feature>
<evidence type="ECO:0000313" key="29">
    <source>
        <dbReference type="Proteomes" id="UP000663844"/>
    </source>
</evidence>
<dbReference type="InterPro" id="IPR036724">
    <property type="entry name" value="Cobalamin-bd_sf"/>
</dbReference>
<dbReference type="GO" id="GO:0032259">
    <property type="term" value="P:methylation"/>
    <property type="evidence" value="ECO:0007669"/>
    <property type="project" value="UniProtKB-KW"/>
</dbReference>
<dbReference type="InterPro" id="IPR009436">
    <property type="entry name" value="AGTRAP"/>
</dbReference>
<evidence type="ECO:0000256" key="4">
    <source>
        <dbReference type="ARBA" id="ARBA00010398"/>
    </source>
</evidence>
<feature type="binding site" evidence="19">
    <location>
        <position position="842"/>
    </location>
    <ligand>
        <name>methylcob(III)alamin</name>
        <dbReference type="ChEBI" id="CHEBI:28115"/>
    </ligand>
</feature>
<keyword evidence="15" id="KW-0170">Cobalt</keyword>
<name>A0A818PUB7_9BILA</name>
<dbReference type="PIRSF" id="PIRSF000381">
    <property type="entry name" value="MetH"/>
    <property type="match status" value="1"/>
</dbReference>
<dbReference type="Gene3D" id="1.10.1240.10">
    <property type="entry name" value="Methionine synthase domain"/>
    <property type="match status" value="1"/>
</dbReference>
<dbReference type="PROSITE" id="PS51337">
    <property type="entry name" value="B12_BINDING_NTER"/>
    <property type="match status" value="1"/>
</dbReference>
<dbReference type="GO" id="GO:0008270">
    <property type="term" value="F:zinc ion binding"/>
    <property type="evidence" value="ECO:0007669"/>
    <property type="project" value="InterPro"/>
</dbReference>
<dbReference type="Pfam" id="PF02965">
    <property type="entry name" value="Met_synt_B12"/>
    <property type="match status" value="1"/>
</dbReference>
<dbReference type="GO" id="GO:0050667">
    <property type="term" value="P:homocysteine metabolic process"/>
    <property type="evidence" value="ECO:0007669"/>
    <property type="project" value="TreeGrafter"/>
</dbReference>
<dbReference type="EMBL" id="CAJOAZ010000368">
    <property type="protein sequence ID" value="CAF3629516.1"/>
    <property type="molecule type" value="Genomic_DNA"/>
</dbReference>
<keyword evidence="11 18" id="KW-0479">Metal-binding</keyword>
<evidence type="ECO:0000256" key="9">
    <source>
        <dbReference type="ARBA" id="ARBA00022679"/>
    </source>
</evidence>
<dbReference type="SUPFAM" id="SSF51717">
    <property type="entry name" value="Dihydropteroate synthetase-like"/>
    <property type="match status" value="1"/>
</dbReference>
<accession>A0A818PUB7</accession>
<dbReference type="Pfam" id="PF02574">
    <property type="entry name" value="S-methyl_trans"/>
    <property type="match status" value="1"/>
</dbReference>
<dbReference type="NCBIfam" id="NF007024">
    <property type="entry name" value="PRK09490.1"/>
    <property type="match status" value="1"/>
</dbReference>
<feature type="domain" description="Hcy-binding" evidence="23">
    <location>
        <begin position="21"/>
        <end position="343"/>
    </location>
</feature>
<comment type="caution">
    <text evidence="28">The sequence shown here is derived from an EMBL/GenBank/DDBJ whole genome shotgun (WGS) entry which is preliminary data.</text>
</comment>
<dbReference type="CDD" id="cd00740">
    <property type="entry name" value="MeTr"/>
    <property type="match status" value="1"/>
</dbReference>
<evidence type="ECO:0000256" key="5">
    <source>
        <dbReference type="ARBA" id="ARBA00012032"/>
    </source>
</evidence>
<feature type="domain" description="B12-binding" evidence="26">
    <location>
        <begin position="784"/>
        <end position="920"/>
    </location>
</feature>
<dbReference type="NCBIfam" id="TIGR02082">
    <property type="entry name" value="metH"/>
    <property type="match status" value="1"/>
</dbReference>
<keyword evidence="22" id="KW-0472">Membrane</keyword>
<evidence type="ECO:0000256" key="8">
    <source>
        <dbReference type="ARBA" id="ARBA00022628"/>
    </source>
</evidence>
<dbReference type="InterPro" id="IPR033706">
    <property type="entry name" value="Met_synthase_B12-bd"/>
</dbReference>
<evidence type="ECO:0000256" key="17">
    <source>
        <dbReference type="ARBA" id="ARBA00031040"/>
    </source>
</evidence>
<evidence type="ECO:0000256" key="7">
    <source>
        <dbReference type="ARBA" id="ARBA00022605"/>
    </source>
</evidence>
<dbReference type="Gene3D" id="1.10.288.10">
    <property type="entry name" value="Cobalamin-dependent Methionine Synthase, domain 2"/>
    <property type="match status" value="1"/>
</dbReference>
<evidence type="ECO:0000256" key="22">
    <source>
        <dbReference type="SAM" id="Phobius"/>
    </source>
</evidence>
<feature type="binding site" evidence="18 20">
    <location>
        <position position="329"/>
    </location>
    <ligand>
        <name>Zn(2+)</name>
        <dbReference type="ChEBI" id="CHEBI:29105"/>
    </ligand>
</feature>
<dbReference type="InterPro" id="IPR003726">
    <property type="entry name" value="HCY_dom"/>
</dbReference>
<dbReference type="InterPro" id="IPR011822">
    <property type="entry name" value="MetH"/>
</dbReference>
<keyword evidence="7" id="KW-0028">Amino-acid biosynthesis</keyword>
<sequence>RFSHRSVAMTPPPNSNQSKIENEFLDALSNRILIIDGAMGTMIQRYKLEEADFRCDQYDLMNHKISLKGDNDLLSITRPEVVLEIHQKYLEAGADIIETNTFNAQFISQADYGLEHLAYQLNLRSAQIARQAADEYTQKTGIRRFVAGALGPTSKTLSISPSVEKPDFRNITFDTLVEAYTEQAKGLIDGNVDLLLIETIFDTANAKAAIYALKTLFETNIELTRPILISGTITDLSGRTLSGQTVDAFVISVSHADPVCLGLNCALGPTEMRRFLEDVSKGTTALTICYANAGLPNTFGEYDESPESMGHHVGGWAHDGLLNIVGGCCGTTPDHIKAMAESVKRYPPRVPPKDLHKEDMLLCGLEPFCISRYTNFVNIGERCNVAGSRQFLRLLKDNKFDAALQVAKVQVESGAQILDLNMDEGMIDGQAIMAKFINLISSEPDIARVPLCIDSSNFAVIEAGLKCTQGKCIVNSISLKEGEHDFLDKARKCKKYGAAVVVMAFDEEGQATDIERKTAICKRSYDLLVNVIKFNPNDIIFDSNILTIATGMEEHNDYAVNFIEAIKCIKACCPGCKTSGGISNISFSFRGQDRIREAMHSVFLFHAIKAGLDMGIVNAGQIPIYNDIDPKLRELCEACIFNKRSTATEELLDYAQHLKSLATDGDGKIAQQEELWRVDTTAEQRLQYSLVKGIDRFIVEDVEEARQHYSRPLHVIEGPLMNGMSEVGELFGAGKMFLPQVIKSARVMKKAVNHLIPFMEEEKQRNLELLKQQGSASITGLDAQATIVMATVKGDVHDIGKNIVGVVLGCNNYRVIDLGVMTPCDKILQVAKQENADFIGLSGLITPSLDEMISVAKEMQRLNFTIPLLIGGATTSKQHTAVKIAPRYHNGPVIHVLDASKSVVVCGNLLNKDKKEDYLEDIAEDYNDIRDEYYANLKTIRCLPINDARKKRWISEKENTDIIKPTFLGTEIFDNIEAEKLIDYIDWKPFFDAMQIRGKYPNRGFPKLFDCKEVGAQARIVFADAQKLLSDIVARKLFSIRAIVGFYPCRTSGDDILIFDPKDPSKHIETLFGLRQQTERDSNVYMCLSDYISSTSMDYIGIFALGVFNVEQEAQRLAQKESDDYSSIVLKLLGDRLAEACAEYLHERVRKELWGYVPNENLAVKDLLSVKYQGIRPAAGYPTQPDHTEKITMWKLLNATEAIGIELTESLAMQPPSAVSGIFMAHPESNYFAVGKINEDQVRDYADRKGMSVKEIEKWLSPILAYDVDIQVLMAEWLPYSYVVNQVAIIVLGLWAIVHRESVIQVELLMVIKAFSVLLDAIAIGMYFQLGRRSYGIMDHSSYFGLSAFFAIFLLLLKPVMLLFLNKVRQDRLGENTSPTFGGWGVGQNAASVPGYMPVGEEQIR</sequence>
<dbReference type="Pfam" id="PF02607">
    <property type="entry name" value="B12-binding_2"/>
    <property type="match status" value="1"/>
</dbReference>
<protein>
    <recommendedName>
        <fullName evidence="5">methionine synthase</fullName>
        <ecNumber evidence="5">2.1.1.13</ecNumber>
    </recommendedName>
    <alternativeName>
        <fullName evidence="17">5-methyltetrahydrofolate--homocysteine methyltransferase</fullName>
    </alternativeName>
    <alternativeName>
        <fullName evidence="16">Vitamin-B12 dependent methionine synthase</fullName>
    </alternativeName>
</protein>
<evidence type="ECO:0000313" key="28">
    <source>
        <dbReference type="EMBL" id="CAF3629516.1"/>
    </source>
</evidence>
<dbReference type="FunFam" id="3.20.20.20:FF:000002">
    <property type="entry name" value="Methionine synthase"/>
    <property type="match status" value="1"/>
</dbReference>
<dbReference type="GO" id="GO:0046653">
    <property type="term" value="P:tetrahydrofolate metabolic process"/>
    <property type="evidence" value="ECO:0007669"/>
    <property type="project" value="TreeGrafter"/>
</dbReference>
<evidence type="ECO:0000256" key="21">
    <source>
        <dbReference type="PROSITE-ProRule" id="PRU00346"/>
    </source>
</evidence>
<feature type="domain" description="AdoMet activation" evidence="25">
    <location>
        <begin position="936"/>
        <end position="1269"/>
    </location>
</feature>
<evidence type="ECO:0000256" key="10">
    <source>
        <dbReference type="ARBA" id="ARBA00022691"/>
    </source>
</evidence>
<dbReference type="GO" id="GO:0038166">
    <property type="term" value="P:angiotensin-activated signaling pathway"/>
    <property type="evidence" value="ECO:0007669"/>
    <property type="project" value="InterPro"/>
</dbReference>
<comment type="cofactor">
    <cofactor evidence="2 18">
        <name>methylcob(III)alamin</name>
        <dbReference type="ChEBI" id="CHEBI:28115"/>
    </cofactor>
</comment>
<evidence type="ECO:0000256" key="3">
    <source>
        <dbReference type="ARBA" id="ARBA00005178"/>
    </source>
</evidence>
<feature type="binding site" description="axial binding residue" evidence="18">
    <location>
        <position position="797"/>
    </location>
    <ligand>
        <name>methylcob(III)alamin</name>
        <dbReference type="ChEBI" id="CHEBI:28115"/>
    </ligand>
    <ligandPart>
        <name>Co</name>
        <dbReference type="ChEBI" id="CHEBI:27638"/>
    </ligandPart>
</feature>
<dbReference type="Proteomes" id="UP000663844">
    <property type="component" value="Unassembled WGS sequence"/>
</dbReference>
<dbReference type="FunFam" id="3.20.20.330:FF:000001">
    <property type="entry name" value="Methionine synthase"/>
    <property type="match status" value="1"/>
</dbReference>
<feature type="binding site" evidence="19">
    <location>
        <position position="986"/>
    </location>
    <ligand>
        <name>S-adenosyl-L-methionine</name>
        <dbReference type="ChEBI" id="CHEBI:59789"/>
    </ligand>
</feature>
<dbReference type="Gene3D" id="3.20.20.20">
    <property type="entry name" value="Dihydropteroate synthase-like"/>
    <property type="match status" value="1"/>
</dbReference>
<dbReference type="FunFam" id="3.40.50.280:FF:000001">
    <property type="entry name" value="Methionine synthase"/>
    <property type="match status" value="1"/>
</dbReference>
<dbReference type="SUPFAM" id="SSF47644">
    <property type="entry name" value="Methionine synthase domain"/>
    <property type="match status" value="1"/>
</dbReference>
<keyword evidence="14" id="KW-0486">Methionine biosynthesis</keyword>
<dbReference type="InterPro" id="IPR000489">
    <property type="entry name" value="Pterin-binding_dom"/>
</dbReference>
<dbReference type="SUPFAM" id="SSF56507">
    <property type="entry name" value="Methionine synthase activation domain-like"/>
    <property type="match status" value="1"/>
</dbReference>
<evidence type="ECO:0000256" key="1">
    <source>
        <dbReference type="ARBA" id="ARBA00001947"/>
    </source>
</evidence>
<feature type="binding site" evidence="19">
    <location>
        <position position="846"/>
    </location>
    <ligand>
        <name>methylcob(III)alamin</name>
        <dbReference type="ChEBI" id="CHEBI:28115"/>
    </ligand>
</feature>
<dbReference type="EC" id="2.1.1.13" evidence="5"/>
<dbReference type="Gene3D" id="3.20.20.330">
    <property type="entry name" value="Homocysteine-binding-like domain"/>
    <property type="match status" value="1"/>
</dbReference>
<dbReference type="Gene3D" id="3.40.50.280">
    <property type="entry name" value="Cobalamin-binding domain"/>
    <property type="match status" value="1"/>
</dbReference>
<feature type="domain" description="B12-binding N-terminal" evidence="27">
    <location>
        <begin position="673"/>
        <end position="767"/>
    </location>
</feature>
<reference evidence="28" key="1">
    <citation type="submission" date="2021-02" db="EMBL/GenBank/DDBJ databases">
        <authorList>
            <person name="Nowell W R."/>
        </authorList>
    </citation>
    <scope>NUCLEOTIDE SEQUENCE</scope>
</reference>
<dbReference type="PANTHER" id="PTHR45833:SF1">
    <property type="entry name" value="METHIONINE SYNTHASE"/>
    <property type="match status" value="1"/>
</dbReference>
<comment type="pathway">
    <text evidence="3">Amino-acid biosynthesis; L-methionine biosynthesis via de novo pathway; L-methionine from L-homocysteine (MetH route): step 1/1.</text>
</comment>
<dbReference type="CDD" id="cd02069">
    <property type="entry name" value="methionine_synthase_B12_BD"/>
    <property type="match status" value="1"/>
</dbReference>
<dbReference type="PROSITE" id="PS50972">
    <property type="entry name" value="PTERIN_BINDING"/>
    <property type="match status" value="1"/>
</dbReference>
<dbReference type="SMART" id="SM01018">
    <property type="entry name" value="B12-binding_2"/>
    <property type="match status" value="1"/>
</dbReference>
<keyword evidence="13 18" id="KW-0862">Zinc</keyword>